<name>A0A7J6MP91_PERCH</name>
<dbReference type="AlphaFoldDB" id="A0A7J6MP91"/>
<comment type="caution">
    <text evidence="2">The sequence shown here is derived from an EMBL/GenBank/DDBJ whole genome shotgun (WGS) entry which is preliminary data.</text>
</comment>
<feature type="transmembrane region" description="Helical" evidence="1">
    <location>
        <begin position="205"/>
        <end position="225"/>
    </location>
</feature>
<accession>A0A7J6MP91</accession>
<gene>
    <name evidence="2" type="ORF">FOL47_010570</name>
</gene>
<keyword evidence="3" id="KW-1185">Reference proteome</keyword>
<sequence length="264" mass="28869">MAYGNEALFDDHSDTRSGVCNIDFTWTPAEKGYPNEAANSTSEAFLGSAAAAFSRHTINDPGMMVCRGSDGNLYDELECAKSVRPTSTVDEDWLPMPAPAVSASDVMVERSGVTESQCKELGRYPQNDKEAVAIAWTGNDAENQRGTCQIYGKIGMTEKKENDGVVYYRKDAARSRLPTESAMAAAQLQRNRLHQKWLATALRTLASLTGVICAAALMASILVMLMPRVGRVLLCCSMKRSQKGGQMKEGDAKRAIWQWSLKLV</sequence>
<dbReference type="Proteomes" id="UP000591131">
    <property type="component" value="Unassembled WGS sequence"/>
</dbReference>
<keyword evidence="1" id="KW-0472">Membrane</keyword>
<reference evidence="2 3" key="1">
    <citation type="submission" date="2020-04" db="EMBL/GenBank/DDBJ databases">
        <title>Perkinsus chesapeaki whole genome sequence.</title>
        <authorList>
            <person name="Bogema D.R."/>
        </authorList>
    </citation>
    <scope>NUCLEOTIDE SEQUENCE [LARGE SCALE GENOMIC DNA]</scope>
    <source>
        <strain evidence="2">ATCC PRA-425</strain>
    </source>
</reference>
<dbReference type="EMBL" id="JAAPAO010000083">
    <property type="protein sequence ID" value="KAF4673418.1"/>
    <property type="molecule type" value="Genomic_DNA"/>
</dbReference>
<evidence type="ECO:0000256" key="1">
    <source>
        <dbReference type="SAM" id="Phobius"/>
    </source>
</evidence>
<organism evidence="2 3">
    <name type="scientific">Perkinsus chesapeaki</name>
    <name type="common">Clam parasite</name>
    <name type="synonym">Perkinsus andrewsi</name>
    <dbReference type="NCBI Taxonomy" id="330153"/>
    <lineage>
        <taxon>Eukaryota</taxon>
        <taxon>Sar</taxon>
        <taxon>Alveolata</taxon>
        <taxon>Perkinsozoa</taxon>
        <taxon>Perkinsea</taxon>
        <taxon>Perkinsida</taxon>
        <taxon>Perkinsidae</taxon>
        <taxon>Perkinsus</taxon>
    </lineage>
</organism>
<proteinExistence type="predicted"/>
<evidence type="ECO:0000313" key="2">
    <source>
        <dbReference type="EMBL" id="KAF4673418.1"/>
    </source>
</evidence>
<keyword evidence="1" id="KW-1133">Transmembrane helix</keyword>
<evidence type="ECO:0000313" key="3">
    <source>
        <dbReference type="Proteomes" id="UP000591131"/>
    </source>
</evidence>
<keyword evidence="1" id="KW-0812">Transmembrane</keyword>
<protein>
    <submittedName>
        <fullName evidence="2">Uncharacterized protein</fullName>
    </submittedName>
</protein>